<name>A0ABY9TT99_9GAMM</name>
<feature type="transmembrane region" description="Helical" evidence="6">
    <location>
        <begin position="279"/>
        <end position="297"/>
    </location>
</feature>
<dbReference type="Pfam" id="PF07690">
    <property type="entry name" value="MFS_1"/>
    <property type="match status" value="1"/>
</dbReference>
<gene>
    <name evidence="7" type="ORF">RGQ13_17955</name>
</gene>
<dbReference type="EMBL" id="CP134145">
    <property type="protein sequence ID" value="WNC71980.1"/>
    <property type="molecule type" value="Genomic_DNA"/>
</dbReference>
<feature type="transmembrane region" description="Helical" evidence="6">
    <location>
        <begin position="23"/>
        <end position="46"/>
    </location>
</feature>
<proteinExistence type="predicted"/>
<feature type="transmembrane region" description="Helical" evidence="6">
    <location>
        <begin position="303"/>
        <end position="320"/>
    </location>
</feature>
<dbReference type="SUPFAM" id="SSF103473">
    <property type="entry name" value="MFS general substrate transporter"/>
    <property type="match status" value="1"/>
</dbReference>
<feature type="transmembrane region" description="Helical" evidence="6">
    <location>
        <begin position="166"/>
        <end position="185"/>
    </location>
</feature>
<reference evidence="8" key="1">
    <citation type="submission" date="2023-09" db="EMBL/GenBank/DDBJ databases">
        <authorList>
            <person name="Li S."/>
            <person name="Li X."/>
            <person name="Zhang C."/>
            <person name="Zhao Z."/>
        </authorList>
    </citation>
    <scope>NUCLEOTIDE SEQUENCE [LARGE SCALE GENOMIC DNA]</scope>
    <source>
        <strain evidence="8">SQ149</strain>
    </source>
</reference>
<dbReference type="InterPro" id="IPR011701">
    <property type="entry name" value="MFS"/>
</dbReference>
<feature type="transmembrane region" description="Helical" evidence="6">
    <location>
        <begin position="84"/>
        <end position="104"/>
    </location>
</feature>
<evidence type="ECO:0000256" key="4">
    <source>
        <dbReference type="ARBA" id="ARBA00022989"/>
    </source>
</evidence>
<dbReference type="InterPro" id="IPR050189">
    <property type="entry name" value="MFS_Efflux_Transporters"/>
</dbReference>
<dbReference type="RefSeq" id="WP_348391100.1">
    <property type="nucleotide sequence ID" value="NZ_CP134145.1"/>
</dbReference>
<dbReference type="InterPro" id="IPR036259">
    <property type="entry name" value="MFS_trans_sf"/>
</dbReference>
<feature type="transmembrane region" description="Helical" evidence="6">
    <location>
        <begin position="332"/>
        <end position="349"/>
    </location>
</feature>
<dbReference type="Proteomes" id="UP001258994">
    <property type="component" value="Chromosome"/>
</dbReference>
<feature type="transmembrane region" description="Helical" evidence="6">
    <location>
        <begin position="213"/>
        <end position="233"/>
    </location>
</feature>
<dbReference type="Gene3D" id="1.20.1250.20">
    <property type="entry name" value="MFS general substrate transporter like domains"/>
    <property type="match status" value="1"/>
</dbReference>
<feature type="transmembrane region" description="Helical" evidence="6">
    <location>
        <begin position="110"/>
        <end position="131"/>
    </location>
</feature>
<dbReference type="PANTHER" id="PTHR43124:SF3">
    <property type="entry name" value="CHLORAMPHENICOL EFFLUX PUMP RV0191"/>
    <property type="match status" value="1"/>
</dbReference>
<comment type="subcellular location">
    <subcellularLocation>
        <location evidence="1">Cell membrane</location>
        <topology evidence="1">Multi-pass membrane protein</topology>
    </subcellularLocation>
</comment>
<keyword evidence="8" id="KW-1185">Reference proteome</keyword>
<keyword evidence="5 6" id="KW-0472">Membrane</keyword>
<accession>A0ABY9TT99</accession>
<evidence type="ECO:0000256" key="3">
    <source>
        <dbReference type="ARBA" id="ARBA00022692"/>
    </source>
</evidence>
<feature type="transmembrane region" description="Helical" evidence="6">
    <location>
        <begin position="361"/>
        <end position="387"/>
    </location>
</feature>
<evidence type="ECO:0000256" key="6">
    <source>
        <dbReference type="SAM" id="Phobius"/>
    </source>
</evidence>
<evidence type="ECO:0000256" key="2">
    <source>
        <dbReference type="ARBA" id="ARBA00022475"/>
    </source>
</evidence>
<sequence length="399" mass="43333">MTTSTASTQWNNIFDGWRSISTALVLALVGYSVMVSVPVLSTAWVGMLGFTEEQVGRVAGADLGGFSIGAIVASFFVARMQRRVLVFIGLAISMAANGLCIPLVEYEQVLWLRLAAGFGSGMFTSIAIVTLGGTTKPVKAFNYLLFAFAFSTALELHTLPQLSIEGIYLFFIALNIMCVAMIPWLPNRGLNTEELAIQQSEENDVEDWRVPRILPILCLVAVGFTYVNIGGYYTYIELAAHADGVAEDWIGPVLTWSSIFAIVGCFLALICSRFGLFKPLFISLLAMFAIVAMLSVGITDMNVMVSLFGFMTLWTFVDVYQSAMMAHMDRKGSLIALMPSVQGFGQFVGPNISASILGAGFGYSTMFVVSGSMAIIAMGLYVGIFLYMHRRKSLVPVPN</sequence>
<evidence type="ECO:0000256" key="1">
    <source>
        <dbReference type="ARBA" id="ARBA00004651"/>
    </source>
</evidence>
<evidence type="ECO:0000313" key="8">
    <source>
        <dbReference type="Proteomes" id="UP001258994"/>
    </source>
</evidence>
<feature type="transmembrane region" description="Helical" evidence="6">
    <location>
        <begin position="58"/>
        <end position="77"/>
    </location>
</feature>
<evidence type="ECO:0000256" key="5">
    <source>
        <dbReference type="ARBA" id="ARBA00023136"/>
    </source>
</evidence>
<evidence type="ECO:0000313" key="7">
    <source>
        <dbReference type="EMBL" id="WNC71980.1"/>
    </source>
</evidence>
<keyword evidence="2" id="KW-1003">Cell membrane</keyword>
<dbReference type="PANTHER" id="PTHR43124">
    <property type="entry name" value="PURINE EFFLUX PUMP PBUE"/>
    <property type="match status" value="1"/>
</dbReference>
<keyword evidence="3 6" id="KW-0812">Transmembrane</keyword>
<organism evidence="7 8">
    <name type="scientific">Thalassotalea psychrophila</name>
    <dbReference type="NCBI Taxonomy" id="3065647"/>
    <lineage>
        <taxon>Bacteria</taxon>
        <taxon>Pseudomonadati</taxon>
        <taxon>Pseudomonadota</taxon>
        <taxon>Gammaproteobacteria</taxon>
        <taxon>Alteromonadales</taxon>
        <taxon>Colwelliaceae</taxon>
        <taxon>Thalassotalea</taxon>
    </lineage>
</organism>
<feature type="transmembrane region" description="Helical" evidence="6">
    <location>
        <begin position="253"/>
        <end position="272"/>
    </location>
</feature>
<feature type="transmembrane region" description="Helical" evidence="6">
    <location>
        <begin position="143"/>
        <end position="160"/>
    </location>
</feature>
<protein>
    <submittedName>
        <fullName evidence="7">MFS transporter</fullName>
    </submittedName>
</protein>
<keyword evidence="4 6" id="KW-1133">Transmembrane helix</keyword>